<dbReference type="AlphaFoldDB" id="A0A7C4FDT2"/>
<evidence type="ECO:0000313" key="1">
    <source>
        <dbReference type="EMBL" id="HGI42891.1"/>
    </source>
</evidence>
<comment type="caution">
    <text evidence="1">The sequence shown here is derived from an EMBL/GenBank/DDBJ whole genome shotgun (WGS) entry which is preliminary data.</text>
</comment>
<dbReference type="Pfam" id="PF11469">
    <property type="entry name" value="Ribonucleas_3_2"/>
    <property type="match status" value="1"/>
</dbReference>
<protein>
    <submittedName>
        <fullName evidence="1">Uncharacterized protein</fullName>
    </submittedName>
</protein>
<accession>A0A7C4FDT2</accession>
<dbReference type="EMBL" id="DTFI01000015">
    <property type="protein sequence ID" value="HGI42891.1"/>
    <property type="molecule type" value="Genomic_DNA"/>
</dbReference>
<sequence>MSTLVVNTRLAKLGDAFLNFVVSAALTLHTEKVVGVKVPGRVLASVFASSLLARKCRRPPRKVERSEVVEALFGLAWLNGWITAEEGVQRLLKELRKGASLEEGLRNLVDSLVSSFEEVEVVD</sequence>
<dbReference type="InterPro" id="IPR021568">
    <property type="entry name" value="Ribonuclease_III_archaeal"/>
</dbReference>
<gene>
    <name evidence="1" type="ORF">ENV17_00700</name>
</gene>
<proteinExistence type="predicted"/>
<dbReference type="SUPFAM" id="SSF69065">
    <property type="entry name" value="RNase III domain-like"/>
    <property type="match status" value="1"/>
</dbReference>
<dbReference type="GO" id="GO:0006396">
    <property type="term" value="P:RNA processing"/>
    <property type="evidence" value="ECO:0007669"/>
    <property type="project" value="InterPro"/>
</dbReference>
<name>A0A7C4FDT2_THEPE</name>
<dbReference type="InterPro" id="IPR038133">
    <property type="entry name" value="Ribo_III_sf_archaeal"/>
</dbReference>
<reference evidence="1" key="1">
    <citation type="journal article" date="2020" name="mSystems">
        <title>Genome- and Community-Level Interaction Insights into Carbon Utilization and Element Cycling Functions of Hydrothermarchaeota in Hydrothermal Sediment.</title>
        <authorList>
            <person name="Zhou Z."/>
            <person name="Liu Y."/>
            <person name="Xu W."/>
            <person name="Pan J."/>
            <person name="Luo Z.H."/>
            <person name="Li M."/>
        </authorList>
    </citation>
    <scope>NUCLEOTIDE SEQUENCE [LARGE SCALE GENOMIC DNA]</scope>
    <source>
        <strain evidence="1">SpSt-735</strain>
    </source>
</reference>
<dbReference type="InterPro" id="IPR036389">
    <property type="entry name" value="RNase_III_sf"/>
</dbReference>
<dbReference type="Gene3D" id="1.10.1520.20">
    <property type="entry name" value="Ribonuclease III"/>
    <property type="match status" value="1"/>
</dbReference>
<organism evidence="1">
    <name type="scientific">Thermofilum pendens</name>
    <dbReference type="NCBI Taxonomy" id="2269"/>
    <lineage>
        <taxon>Archaea</taxon>
        <taxon>Thermoproteota</taxon>
        <taxon>Thermoprotei</taxon>
        <taxon>Thermofilales</taxon>
        <taxon>Thermofilaceae</taxon>
        <taxon>Thermofilum</taxon>
    </lineage>
</organism>
<dbReference type="GO" id="GO:0004525">
    <property type="term" value="F:ribonuclease III activity"/>
    <property type="evidence" value="ECO:0007669"/>
    <property type="project" value="InterPro"/>
</dbReference>